<dbReference type="EMBL" id="UZAF01017127">
    <property type="protein sequence ID" value="VDO38222.1"/>
    <property type="molecule type" value="Genomic_DNA"/>
</dbReference>
<sequence>MARLELVGDSEMHSRCRLTMECRKEKTAWDYDRMTGGLDRHCPGMDTEAARPDRRLKHPVSLLYHQVACNQDIQAKQ</sequence>
<evidence type="ECO:0000313" key="2">
    <source>
        <dbReference type="Proteomes" id="UP000268014"/>
    </source>
</evidence>
<gene>
    <name evidence="1" type="ORF">HPLM_LOCUS9716</name>
</gene>
<accession>A0A3P7YC86</accession>
<proteinExistence type="predicted"/>
<evidence type="ECO:0000313" key="1">
    <source>
        <dbReference type="EMBL" id="VDO38222.1"/>
    </source>
</evidence>
<reference evidence="1 2" key="1">
    <citation type="submission" date="2018-11" db="EMBL/GenBank/DDBJ databases">
        <authorList>
            <consortium name="Pathogen Informatics"/>
        </authorList>
    </citation>
    <scope>NUCLEOTIDE SEQUENCE [LARGE SCALE GENOMIC DNA]</scope>
    <source>
        <strain evidence="1 2">MHpl1</strain>
    </source>
</reference>
<protein>
    <submittedName>
        <fullName evidence="1">Uncharacterized protein</fullName>
    </submittedName>
</protein>
<dbReference type="Proteomes" id="UP000268014">
    <property type="component" value="Unassembled WGS sequence"/>
</dbReference>
<dbReference type="AlphaFoldDB" id="A0A3P7YC86"/>
<keyword evidence="2" id="KW-1185">Reference proteome</keyword>
<name>A0A3P7YC86_HAEPC</name>
<organism evidence="1 2">
    <name type="scientific">Haemonchus placei</name>
    <name type="common">Barber's pole worm</name>
    <dbReference type="NCBI Taxonomy" id="6290"/>
    <lineage>
        <taxon>Eukaryota</taxon>
        <taxon>Metazoa</taxon>
        <taxon>Ecdysozoa</taxon>
        <taxon>Nematoda</taxon>
        <taxon>Chromadorea</taxon>
        <taxon>Rhabditida</taxon>
        <taxon>Rhabditina</taxon>
        <taxon>Rhabditomorpha</taxon>
        <taxon>Strongyloidea</taxon>
        <taxon>Trichostrongylidae</taxon>
        <taxon>Haemonchus</taxon>
    </lineage>
</organism>